<sequence length="671" mass="75027">MVRVNSQDQEKGIFIDPHIGSQMYKHQIEGVRFMWREVVNGGGGCLLAHTMGLGKTIQSITLLLTIADACQDEDGKAQIPKALQPKALQQKAVQTKAIQPKLHAVLVCPPALIKNWEDELKHWVPASKSHLVSPVRLLDREVPAHYRALVATDWVHTGGTLIVGYPLLAMEKGKTDYAEAIFNAATIVIADEAHMMKNTTGRVRGVMGQFKTRSRIALTGTPLSNNLEEYYSLIDWVDPDYLGSLLKFRAIYQNPITNGLYKNCDKATRRRALKLLEVLKRTIAPKVQFRDMISVISDPERDIVLPPKVEFLIHVPLTEVQKAVYECYVQWFLDKGPKTLGEQPTPESFLTGIGDLGLVCNHPILLLDRIEKRLESKNLEVRNQPGSPLPGQDSEKSEDTGAENGVAFTPVANSLVILRDKIVKIIEEMVGTEGREHSLSHQMDLFVRLVQSTISAKEKLLVYSASIPVLNYVQTLLTSLGISSLRVDGQVPSQWRQGLSKQFNKGDVPVFLISAAGGTGFNLPGASRVVIFDLAFNPSYEEQAIGRAYRLGQKKDVFVYRFIAAGTSQEKLKNVQIHKKQLFIQALDNMHLKSAATKPKDYFDPPKDADFKTLDEFKGKDSKVLDQILRISSTDSHHPSITEIETTETFRIEEEDEFTKDEIEEAAEEVK</sequence>
<dbReference type="SMART" id="SM00487">
    <property type="entry name" value="DEXDc"/>
    <property type="match status" value="1"/>
</dbReference>
<gene>
    <name evidence="12 14" type="ORF">P152DRAFT_395638</name>
</gene>
<evidence type="ECO:0000256" key="4">
    <source>
        <dbReference type="ARBA" id="ARBA00022801"/>
    </source>
</evidence>
<dbReference type="OrthoDB" id="2020972at2759"/>
<evidence type="ECO:0008006" key="15">
    <source>
        <dbReference type="Google" id="ProtNLM"/>
    </source>
</evidence>
<evidence type="ECO:0000256" key="8">
    <source>
        <dbReference type="ARBA" id="ARBA00023242"/>
    </source>
</evidence>
<evidence type="ECO:0000259" key="11">
    <source>
        <dbReference type="PROSITE" id="PS51194"/>
    </source>
</evidence>
<dbReference type="InterPro" id="IPR014001">
    <property type="entry name" value="Helicase_ATP-bd"/>
</dbReference>
<dbReference type="PROSITE" id="PS51194">
    <property type="entry name" value="HELICASE_CTER"/>
    <property type="match status" value="1"/>
</dbReference>
<dbReference type="Pfam" id="PF00271">
    <property type="entry name" value="Helicase_C"/>
    <property type="match status" value="1"/>
</dbReference>
<evidence type="ECO:0000313" key="13">
    <source>
        <dbReference type="Proteomes" id="UP000504638"/>
    </source>
</evidence>
<dbReference type="SMART" id="SM00490">
    <property type="entry name" value="HELICc"/>
    <property type="match status" value="1"/>
</dbReference>
<dbReference type="PROSITE" id="PS51192">
    <property type="entry name" value="HELICASE_ATP_BIND_1"/>
    <property type="match status" value="1"/>
</dbReference>
<dbReference type="GO" id="GO:0005524">
    <property type="term" value="F:ATP binding"/>
    <property type="evidence" value="ECO:0007669"/>
    <property type="project" value="UniProtKB-KW"/>
</dbReference>
<dbReference type="GO" id="GO:0016887">
    <property type="term" value="F:ATP hydrolysis activity"/>
    <property type="evidence" value="ECO:0007669"/>
    <property type="project" value="InterPro"/>
</dbReference>
<protein>
    <recommendedName>
        <fullName evidence="15">P-loop containing nucleoside triphosphate hydrolase protein</fullName>
    </recommendedName>
</protein>
<dbReference type="InterPro" id="IPR000330">
    <property type="entry name" value="SNF2_N"/>
</dbReference>
<dbReference type="Pfam" id="PF00176">
    <property type="entry name" value="SNF2-rel_dom"/>
    <property type="match status" value="1"/>
</dbReference>
<dbReference type="GO" id="GO:0005634">
    <property type="term" value="C:nucleus"/>
    <property type="evidence" value="ECO:0007669"/>
    <property type="project" value="UniProtKB-SubCell"/>
</dbReference>
<evidence type="ECO:0000256" key="7">
    <source>
        <dbReference type="ARBA" id="ARBA00023125"/>
    </source>
</evidence>
<reference evidence="12 14" key="1">
    <citation type="submission" date="2020-01" db="EMBL/GenBank/DDBJ databases">
        <authorList>
            <consortium name="DOE Joint Genome Institute"/>
            <person name="Haridas S."/>
            <person name="Albert R."/>
            <person name="Binder M."/>
            <person name="Bloem J."/>
            <person name="Labutti K."/>
            <person name="Salamov A."/>
            <person name="Andreopoulos B."/>
            <person name="Baker S.E."/>
            <person name="Barry K."/>
            <person name="Bills G."/>
            <person name="Bluhm B.H."/>
            <person name="Cannon C."/>
            <person name="Castanera R."/>
            <person name="Culley D.E."/>
            <person name="Daum C."/>
            <person name="Ezra D."/>
            <person name="Gonzalez J.B."/>
            <person name="Henrissat B."/>
            <person name="Kuo A."/>
            <person name="Liang C."/>
            <person name="Lipzen A."/>
            <person name="Lutzoni F."/>
            <person name="Magnuson J."/>
            <person name="Mondo S."/>
            <person name="Nolan M."/>
            <person name="Ohm R."/>
            <person name="Pangilinan J."/>
            <person name="Park H.-J."/>
            <person name="Ramirez L."/>
            <person name="Alfaro M."/>
            <person name="Sun H."/>
            <person name="Tritt A."/>
            <person name="Yoshinaga Y."/>
            <person name="Zwiers L.-H."/>
            <person name="Turgeon B.G."/>
            <person name="Goodwin S.B."/>
            <person name="Spatafora J.W."/>
            <person name="Crous P.W."/>
            <person name="Grigoriev I.V."/>
        </authorList>
    </citation>
    <scope>NUCLEOTIDE SEQUENCE</scope>
    <source>
        <strain evidence="12 14">CBS 781.70</strain>
    </source>
</reference>
<feature type="non-terminal residue" evidence="12">
    <location>
        <position position="671"/>
    </location>
</feature>
<reference evidence="14" key="2">
    <citation type="submission" date="2020-04" db="EMBL/GenBank/DDBJ databases">
        <authorList>
            <consortium name="NCBI Genome Project"/>
        </authorList>
    </citation>
    <scope>NUCLEOTIDE SEQUENCE</scope>
    <source>
        <strain evidence="14">CBS 781.70</strain>
    </source>
</reference>
<keyword evidence="5" id="KW-0347">Helicase</keyword>
<evidence type="ECO:0000256" key="5">
    <source>
        <dbReference type="ARBA" id="ARBA00022806"/>
    </source>
</evidence>
<keyword evidence="6" id="KW-0067">ATP-binding</keyword>
<dbReference type="PANTHER" id="PTHR45797">
    <property type="entry name" value="RAD54-LIKE"/>
    <property type="match status" value="1"/>
</dbReference>
<keyword evidence="4" id="KW-0378">Hydrolase</keyword>
<dbReference type="GO" id="GO:0003677">
    <property type="term" value="F:DNA binding"/>
    <property type="evidence" value="ECO:0007669"/>
    <property type="project" value="UniProtKB-KW"/>
</dbReference>
<evidence type="ECO:0000256" key="3">
    <source>
        <dbReference type="ARBA" id="ARBA00022741"/>
    </source>
</evidence>
<evidence type="ECO:0000256" key="6">
    <source>
        <dbReference type="ARBA" id="ARBA00022840"/>
    </source>
</evidence>
<comment type="similarity">
    <text evidence="2">Belongs to the SNF2/RAD54 helicase family.</text>
</comment>
<dbReference type="InterPro" id="IPR049730">
    <property type="entry name" value="SNF2/RAD54-like_C"/>
</dbReference>
<evidence type="ECO:0000313" key="14">
    <source>
        <dbReference type="RefSeq" id="XP_033534990.1"/>
    </source>
</evidence>
<feature type="domain" description="Helicase ATP-binding" evidence="10">
    <location>
        <begin position="36"/>
        <end position="240"/>
    </location>
</feature>
<evidence type="ECO:0000259" key="10">
    <source>
        <dbReference type="PROSITE" id="PS51192"/>
    </source>
</evidence>
<evidence type="ECO:0000256" key="9">
    <source>
        <dbReference type="SAM" id="MobiDB-lite"/>
    </source>
</evidence>
<dbReference type="CDD" id="cd18793">
    <property type="entry name" value="SF2_C_SNF"/>
    <property type="match status" value="1"/>
</dbReference>
<evidence type="ECO:0000256" key="2">
    <source>
        <dbReference type="ARBA" id="ARBA00007025"/>
    </source>
</evidence>
<dbReference type="InterPro" id="IPR038718">
    <property type="entry name" value="SNF2-like_sf"/>
</dbReference>
<dbReference type="InterPro" id="IPR027417">
    <property type="entry name" value="P-loop_NTPase"/>
</dbReference>
<dbReference type="RefSeq" id="XP_033534990.1">
    <property type="nucleotide sequence ID" value="XM_033676314.1"/>
</dbReference>
<keyword evidence="8" id="KW-0539">Nucleus</keyword>
<organism evidence="12">
    <name type="scientific">Eremomyces bilateralis CBS 781.70</name>
    <dbReference type="NCBI Taxonomy" id="1392243"/>
    <lineage>
        <taxon>Eukaryota</taxon>
        <taxon>Fungi</taxon>
        <taxon>Dikarya</taxon>
        <taxon>Ascomycota</taxon>
        <taxon>Pezizomycotina</taxon>
        <taxon>Dothideomycetes</taxon>
        <taxon>Dothideomycetes incertae sedis</taxon>
        <taxon>Eremomycetales</taxon>
        <taxon>Eremomycetaceae</taxon>
        <taxon>Eremomyces</taxon>
    </lineage>
</organism>
<dbReference type="Gene3D" id="3.40.50.10810">
    <property type="entry name" value="Tandem AAA-ATPase domain"/>
    <property type="match status" value="1"/>
</dbReference>
<evidence type="ECO:0000256" key="1">
    <source>
        <dbReference type="ARBA" id="ARBA00004123"/>
    </source>
</evidence>
<dbReference type="GO" id="GO:0004386">
    <property type="term" value="F:helicase activity"/>
    <property type="evidence" value="ECO:0007669"/>
    <property type="project" value="UniProtKB-KW"/>
</dbReference>
<proteinExistence type="inferred from homology"/>
<dbReference type="Proteomes" id="UP000504638">
    <property type="component" value="Unplaced"/>
</dbReference>
<reference evidence="14" key="3">
    <citation type="submission" date="2025-04" db="UniProtKB">
        <authorList>
            <consortium name="RefSeq"/>
        </authorList>
    </citation>
    <scope>IDENTIFICATION</scope>
    <source>
        <strain evidence="14">CBS 781.70</strain>
    </source>
</reference>
<keyword evidence="13" id="KW-1185">Reference proteome</keyword>
<keyword evidence="7" id="KW-0238">DNA-binding</keyword>
<dbReference type="Gene3D" id="3.40.50.300">
    <property type="entry name" value="P-loop containing nucleotide triphosphate hydrolases"/>
    <property type="match status" value="1"/>
</dbReference>
<name>A0A6G1G6A1_9PEZI</name>
<evidence type="ECO:0000313" key="12">
    <source>
        <dbReference type="EMBL" id="KAF1813359.1"/>
    </source>
</evidence>
<dbReference type="GeneID" id="54416884"/>
<dbReference type="InterPro" id="IPR001650">
    <property type="entry name" value="Helicase_C-like"/>
</dbReference>
<feature type="domain" description="Helicase C-terminal" evidence="11">
    <location>
        <begin position="448"/>
        <end position="598"/>
    </location>
</feature>
<feature type="region of interest" description="Disordered" evidence="9">
    <location>
        <begin position="379"/>
        <end position="402"/>
    </location>
</feature>
<accession>A0A6G1G6A1</accession>
<dbReference type="AlphaFoldDB" id="A0A6G1G6A1"/>
<comment type="subcellular location">
    <subcellularLocation>
        <location evidence="1">Nucleus</location>
    </subcellularLocation>
</comment>
<dbReference type="SUPFAM" id="SSF52540">
    <property type="entry name" value="P-loop containing nucleoside triphosphate hydrolases"/>
    <property type="match status" value="2"/>
</dbReference>
<dbReference type="InterPro" id="IPR044574">
    <property type="entry name" value="ARIP4-like"/>
</dbReference>
<dbReference type="PANTHER" id="PTHR45797:SF1">
    <property type="entry name" value="HELICASE ARIP4"/>
    <property type="match status" value="1"/>
</dbReference>
<dbReference type="EMBL" id="ML975155">
    <property type="protein sequence ID" value="KAF1813359.1"/>
    <property type="molecule type" value="Genomic_DNA"/>
</dbReference>
<keyword evidence="3" id="KW-0547">Nucleotide-binding</keyword>